<gene>
    <name evidence="2" type="ORF">HUW48_00200</name>
</gene>
<dbReference type="Pfam" id="PF26622">
    <property type="entry name" value="DUF8199"/>
    <property type="match status" value="1"/>
</dbReference>
<sequence length="129" mass="13975">MQKFVHLCLVVAILLASTGFRVRVAHCAGEKSIAAISFASDSDCCCAKDAKTTRKPCGDMPCIIQQGVASSSTFNSTTQQVAKFAKEPMSFPDFSESIRPAILERTPHFTLPPPVSGRFIGILHQTFII</sequence>
<feature type="signal peptide" evidence="1">
    <location>
        <begin position="1"/>
        <end position="21"/>
    </location>
</feature>
<evidence type="ECO:0000256" key="1">
    <source>
        <dbReference type="SAM" id="SignalP"/>
    </source>
</evidence>
<protein>
    <submittedName>
        <fullName evidence="2">Uncharacterized protein</fullName>
    </submittedName>
</protein>
<geneLocation type="plasmid" evidence="2 3">
    <name>unnamed</name>
</geneLocation>
<feature type="chain" id="PRO_5029620296" evidence="1">
    <location>
        <begin position="22"/>
        <end position="129"/>
    </location>
</feature>
<reference evidence="2 3" key="2">
    <citation type="submission" date="2020-08" db="EMBL/GenBank/DDBJ databases">
        <title>Adhaeribacter dokdonensis sp. nov., isolated from the rhizosphere of Elymus tsukushiensis, a plant native to the Dokdo Islands, Republic of Korea.</title>
        <authorList>
            <person name="Ghim S.Y."/>
        </authorList>
    </citation>
    <scope>NUCLEOTIDE SEQUENCE [LARGE SCALE GENOMIC DNA]</scope>
    <source>
        <strain evidence="2 3">KUDC8001</strain>
        <plasmid evidence="2 3">unnamed</plasmid>
    </source>
</reference>
<keyword evidence="2" id="KW-0614">Plasmid</keyword>
<proteinExistence type="predicted"/>
<name>A0A7L7L157_9BACT</name>
<reference evidence="2 3" key="1">
    <citation type="submission" date="2020-06" db="EMBL/GenBank/DDBJ databases">
        <authorList>
            <person name="Hwang Y.J."/>
        </authorList>
    </citation>
    <scope>NUCLEOTIDE SEQUENCE [LARGE SCALE GENOMIC DNA]</scope>
    <source>
        <strain evidence="2 3">KUDC8001</strain>
        <plasmid evidence="2 3">unnamed</plasmid>
    </source>
</reference>
<keyword evidence="3" id="KW-1185">Reference proteome</keyword>
<dbReference type="InterPro" id="IPR058512">
    <property type="entry name" value="DUF8199"/>
</dbReference>
<accession>A0A7L7L157</accession>
<dbReference type="KEGG" id="add:HUW48_00200"/>
<organism evidence="2 3">
    <name type="scientific">Adhaeribacter radiodurans</name>
    <dbReference type="NCBI Taxonomy" id="2745197"/>
    <lineage>
        <taxon>Bacteria</taxon>
        <taxon>Pseudomonadati</taxon>
        <taxon>Bacteroidota</taxon>
        <taxon>Cytophagia</taxon>
        <taxon>Cytophagales</taxon>
        <taxon>Hymenobacteraceae</taxon>
        <taxon>Adhaeribacter</taxon>
    </lineage>
</organism>
<dbReference type="AlphaFoldDB" id="A0A7L7L157"/>
<dbReference type="RefSeq" id="WP_182411469.1">
    <property type="nucleotide sequence ID" value="NZ_CP055152.1"/>
</dbReference>
<dbReference type="Proteomes" id="UP000514509">
    <property type="component" value="Plasmid unnamed"/>
</dbReference>
<evidence type="ECO:0000313" key="3">
    <source>
        <dbReference type="Proteomes" id="UP000514509"/>
    </source>
</evidence>
<evidence type="ECO:0000313" key="2">
    <source>
        <dbReference type="EMBL" id="QMU26528.1"/>
    </source>
</evidence>
<dbReference type="EMBL" id="CP055152">
    <property type="protein sequence ID" value="QMU26528.1"/>
    <property type="molecule type" value="Genomic_DNA"/>
</dbReference>
<keyword evidence="1" id="KW-0732">Signal</keyword>